<name>J3PDF2_GAET3</name>
<protein>
    <recommendedName>
        <fullName evidence="5">SSCRP protein</fullName>
    </recommendedName>
</protein>
<evidence type="ECO:0000313" key="4">
    <source>
        <dbReference type="Proteomes" id="UP000006039"/>
    </source>
</evidence>
<reference evidence="4" key="1">
    <citation type="submission" date="2010-07" db="EMBL/GenBank/DDBJ databases">
        <title>The genome sequence of Gaeumannomyces graminis var. tritici strain R3-111a-1.</title>
        <authorList>
            <consortium name="The Broad Institute Genome Sequencing Platform"/>
            <person name="Ma L.-J."/>
            <person name="Dead R."/>
            <person name="Young S."/>
            <person name="Zeng Q."/>
            <person name="Koehrsen M."/>
            <person name="Alvarado L."/>
            <person name="Berlin A."/>
            <person name="Chapman S.B."/>
            <person name="Chen Z."/>
            <person name="Freedman E."/>
            <person name="Gellesch M."/>
            <person name="Goldberg J."/>
            <person name="Griggs A."/>
            <person name="Gujja S."/>
            <person name="Heilman E.R."/>
            <person name="Heiman D."/>
            <person name="Hepburn T."/>
            <person name="Howarth C."/>
            <person name="Jen D."/>
            <person name="Larson L."/>
            <person name="Mehta T."/>
            <person name="Neiman D."/>
            <person name="Pearson M."/>
            <person name="Roberts A."/>
            <person name="Saif S."/>
            <person name="Shea T."/>
            <person name="Shenoy N."/>
            <person name="Sisk P."/>
            <person name="Stolte C."/>
            <person name="Sykes S."/>
            <person name="Walk T."/>
            <person name="White J."/>
            <person name="Yandava C."/>
            <person name="Haas B."/>
            <person name="Nusbaum C."/>
            <person name="Birren B."/>
        </authorList>
    </citation>
    <scope>NUCLEOTIDE SEQUENCE [LARGE SCALE GENOMIC DNA]</scope>
    <source>
        <strain evidence="4">R3-111a-1</strain>
    </source>
</reference>
<feature type="chain" id="PRO_5015095257" description="SSCRP protein" evidence="1">
    <location>
        <begin position="16"/>
        <end position="137"/>
    </location>
</feature>
<dbReference type="RefSeq" id="XP_009227678.1">
    <property type="nucleotide sequence ID" value="XM_009229414.1"/>
</dbReference>
<evidence type="ECO:0000256" key="1">
    <source>
        <dbReference type="SAM" id="SignalP"/>
    </source>
</evidence>
<keyword evidence="1" id="KW-0732">Signal</keyword>
<dbReference type="GeneID" id="20351981"/>
<sequence>MKFLVALLALPAVLAAPTELAARQNPPHYVQDNVACACVNASGAVDPSISCPYGEKLNDEAGPLGLAGYCVPVSAFSAPMDKIMEPLYFCQQYAAEGFKTVNCKTVKQCLRFPTCPSFSKEYDVCGMPPKTPGPYCY</sequence>
<dbReference type="VEuPathDB" id="FungiDB:GGTG_11523"/>
<accession>J3PDF2</accession>
<dbReference type="EnsemblFungi" id="EJT70500">
    <property type="protein sequence ID" value="EJT70500"/>
    <property type="gene ID" value="GGTG_11523"/>
</dbReference>
<dbReference type="HOGENOM" id="CLU_2073635_0_0_1"/>
<feature type="signal peptide" evidence="1">
    <location>
        <begin position="1"/>
        <end position="15"/>
    </location>
</feature>
<dbReference type="EMBL" id="GL385401">
    <property type="protein sequence ID" value="EJT70500.1"/>
    <property type="molecule type" value="Genomic_DNA"/>
</dbReference>
<reference evidence="2" key="3">
    <citation type="submission" date="2010-09" db="EMBL/GenBank/DDBJ databases">
        <title>Annotation of Gaeumannomyces graminis var. tritici R3-111a-1.</title>
        <authorList>
            <consortium name="The Broad Institute Genome Sequencing Platform"/>
            <person name="Ma L.-J."/>
            <person name="Dead R."/>
            <person name="Young S.K."/>
            <person name="Zeng Q."/>
            <person name="Gargeya S."/>
            <person name="Fitzgerald M."/>
            <person name="Haas B."/>
            <person name="Abouelleil A."/>
            <person name="Alvarado L."/>
            <person name="Arachchi H.M."/>
            <person name="Berlin A."/>
            <person name="Brown A."/>
            <person name="Chapman S.B."/>
            <person name="Chen Z."/>
            <person name="Dunbar C."/>
            <person name="Freedman E."/>
            <person name="Gearin G."/>
            <person name="Gellesch M."/>
            <person name="Goldberg J."/>
            <person name="Griggs A."/>
            <person name="Gujja S."/>
            <person name="Heiman D."/>
            <person name="Howarth C."/>
            <person name="Larson L."/>
            <person name="Lui A."/>
            <person name="MacDonald P.J.P."/>
            <person name="Mehta T."/>
            <person name="Montmayeur A."/>
            <person name="Murphy C."/>
            <person name="Neiman D."/>
            <person name="Pearson M."/>
            <person name="Priest M."/>
            <person name="Roberts A."/>
            <person name="Saif S."/>
            <person name="Shea T."/>
            <person name="Shenoy N."/>
            <person name="Sisk P."/>
            <person name="Stolte C."/>
            <person name="Sykes S."/>
            <person name="Yandava C."/>
            <person name="Wortman J."/>
            <person name="Nusbaum C."/>
            <person name="Birren B."/>
        </authorList>
    </citation>
    <scope>NUCLEOTIDE SEQUENCE</scope>
    <source>
        <strain evidence="2">R3-111a-1</strain>
    </source>
</reference>
<reference evidence="3" key="5">
    <citation type="submission" date="2018-04" db="UniProtKB">
        <authorList>
            <consortium name="EnsemblFungi"/>
        </authorList>
    </citation>
    <scope>IDENTIFICATION</scope>
    <source>
        <strain evidence="3">R3-111a-1</strain>
    </source>
</reference>
<keyword evidence="4" id="KW-1185">Reference proteome</keyword>
<reference evidence="2" key="2">
    <citation type="submission" date="2010-07" db="EMBL/GenBank/DDBJ databases">
        <authorList>
            <consortium name="The Broad Institute Genome Sequencing Platform"/>
            <consortium name="Broad Institute Genome Sequencing Center for Infectious Disease"/>
            <person name="Ma L.-J."/>
            <person name="Dead R."/>
            <person name="Young S."/>
            <person name="Zeng Q."/>
            <person name="Koehrsen M."/>
            <person name="Alvarado L."/>
            <person name="Berlin A."/>
            <person name="Chapman S.B."/>
            <person name="Chen Z."/>
            <person name="Freedman E."/>
            <person name="Gellesch M."/>
            <person name="Goldberg J."/>
            <person name="Griggs A."/>
            <person name="Gujja S."/>
            <person name="Heilman E.R."/>
            <person name="Heiman D."/>
            <person name="Hepburn T."/>
            <person name="Howarth C."/>
            <person name="Jen D."/>
            <person name="Larson L."/>
            <person name="Mehta T."/>
            <person name="Neiman D."/>
            <person name="Pearson M."/>
            <person name="Roberts A."/>
            <person name="Saif S."/>
            <person name="Shea T."/>
            <person name="Shenoy N."/>
            <person name="Sisk P."/>
            <person name="Stolte C."/>
            <person name="Sykes S."/>
            <person name="Walk T."/>
            <person name="White J."/>
            <person name="Yandava C."/>
            <person name="Haas B."/>
            <person name="Nusbaum C."/>
            <person name="Birren B."/>
        </authorList>
    </citation>
    <scope>NUCLEOTIDE SEQUENCE</scope>
    <source>
        <strain evidence="2">R3-111a-1</strain>
    </source>
</reference>
<evidence type="ECO:0000313" key="3">
    <source>
        <dbReference type="EnsemblFungi" id="EJT70500"/>
    </source>
</evidence>
<dbReference type="AlphaFoldDB" id="J3PDF2"/>
<dbReference type="Proteomes" id="UP000006039">
    <property type="component" value="Unassembled WGS sequence"/>
</dbReference>
<proteinExistence type="predicted"/>
<evidence type="ECO:0000313" key="2">
    <source>
        <dbReference type="EMBL" id="EJT70500.1"/>
    </source>
</evidence>
<reference evidence="3" key="4">
    <citation type="journal article" date="2015" name="G3 (Bethesda)">
        <title>Genome sequences of three phytopathogenic species of the Magnaporthaceae family of fungi.</title>
        <authorList>
            <person name="Okagaki L.H."/>
            <person name="Nunes C.C."/>
            <person name="Sailsbery J."/>
            <person name="Clay B."/>
            <person name="Brown D."/>
            <person name="John T."/>
            <person name="Oh Y."/>
            <person name="Young N."/>
            <person name="Fitzgerald M."/>
            <person name="Haas B.J."/>
            <person name="Zeng Q."/>
            <person name="Young S."/>
            <person name="Adiconis X."/>
            <person name="Fan L."/>
            <person name="Levin J.Z."/>
            <person name="Mitchell T.K."/>
            <person name="Okubara P.A."/>
            <person name="Farman M.L."/>
            <person name="Kohn L.M."/>
            <person name="Birren B."/>
            <person name="Ma L.-J."/>
            <person name="Dean R.A."/>
        </authorList>
    </citation>
    <scope>NUCLEOTIDE SEQUENCE</scope>
    <source>
        <strain evidence="3">R3-111a-1</strain>
    </source>
</reference>
<gene>
    <name evidence="3" type="primary">20351981</name>
    <name evidence="2" type="ORF">GGTG_11523</name>
</gene>
<organism evidence="2">
    <name type="scientific">Gaeumannomyces tritici (strain R3-111a-1)</name>
    <name type="common">Wheat and barley take-all root rot fungus</name>
    <name type="synonym">Gaeumannomyces graminis var. tritici</name>
    <dbReference type="NCBI Taxonomy" id="644352"/>
    <lineage>
        <taxon>Eukaryota</taxon>
        <taxon>Fungi</taxon>
        <taxon>Dikarya</taxon>
        <taxon>Ascomycota</taxon>
        <taxon>Pezizomycotina</taxon>
        <taxon>Sordariomycetes</taxon>
        <taxon>Sordariomycetidae</taxon>
        <taxon>Magnaporthales</taxon>
        <taxon>Magnaporthaceae</taxon>
        <taxon>Gaeumannomyces</taxon>
    </lineage>
</organism>
<evidence type="ECO:0008006" key="5">
    <source>
        <dbReference type="Google" id="ProtNLM"/>
    </source>
</evidence>